<dbReference type="InterPro" id="IPR008792">
    <property type="entry name" value="PQQD"/>
</dbReference>
<dbReference type="RefSeq" id="WP_198063133.1">
    <property type="nucleotide sequence ID" value="NZ_CP065856.1"/>
</dbReference>
<proteinExistence type="predicted"/>
<dbReference type="EMBL" id="CP065856">
    <property type="protein sequence ID" value="QPV64360.1"/>
    <property type="molecule type" value="Genomic_DNA"/>
</dbReference>
<dbReference type="Proteomes" id="UP000595001">
    <property type="component" value="Chromosome"/>
</dbReference>
<reference evidence="1 2" key="1">
    <citation type="submission" date="2020-12" db="EMBL/GenBank/DDBJ databases">
        <title>Halosimplex halophilum sp. nov. and Halosimplex salinum sp. nov., two new members of the genus Halosimplex.</title>
        <authorList>
            <person name="Cui H.L."/>
        </authorList>
    </citation>
    <scope>NUCLEOTIDE SEQUENCE [LARGE SCALE GENOMIC DNA]</scope>
    <source>
        <strain evidence="1 2">YGH94</strain>
    </source>
</reference>
<evidence type="ECO:0000313" key="2">
    <source>
        <dbReference type="Proteomes" id="UP000595001"/>
    </source>
</evidence>
<dbReference type="OrthoDB" id="71214at2157"/>
<accession>A0A7T3G0Y6</accession>
<evidence type="ECO:0000313" key="1">
    <source>
        <dbReference type="EMBL" id="QPV64360.1"/>
    </source>
</evidence>
<protein>
    <submittedName>
        <fullName evidence="1">PqqD family protein</fullName>
    </submittedName>
</protein>
<name>A0A7T3G0Y6_9EURY</name>
<dbReference type="AlphaFoldDB" id="A0A7T3G0Y6"/>
<dbReference type="Pfam" id="PF05402">
    <property type="entry name" value="PqqD"/>
    <property type="match status" value="1"/>
</dbReference>
<gene>
    <name evidence="1" type="ORF">I7X12_07030</name>
</gene>
<sequence>MGDYTDSTTVVAVEDALSTTLDGESVILHTGSGEYFGFNEVGTRIWEAMQEPRSMVEITQQIENEYDVERERCRSDIESLVDELVEQDLARVVDDP</sequence>
<dbReference type="Gene3D" id="1.10.10.1150">
    <property type="entry name" value="Coenzyme PQQ synthesis protein D (PqqD)"/>
    <property type="match status" value="1"/>
</dbReference>
<organism evidence="1 2">
    <name type="scientific">Halosimplex litoreum</name>
    <dbReference type="NCBI Taxonomy" id="1198301"/>
    <lineage>
        <taxon>Archaea</taxon>
        <taxon>Methanobacteriati</taxon>
        <taxon>Methanobacteriota</taxon>
        <taxon>Stenosarchaea group</taxon>
        <taxon>Halobacteria</taxon>
        <taxon>Halobacteriales</taxon>
        <taxon>Haloarculaceae</taxon>
        <taxon>Halosimplex</taxon>
    </lineage>
</organism>
<dbReference type="KEGG" id="hlt:I7X12_07030"/>
<keyword evidence="2" id="KW-1185">Reference proteome</keyword>
<dbReference type="InterPro" id="IPR041881">
    <property type="entry name" value="PqqD_sf"/>
</dbReference>
<dbReference type="GeneID" id="60588233"/>